<dbReference type="OrthoDB" id="9813524at2"/>
<keyword evidence="1" id="KW-1133">Transmembrane helix</keyword>
<feature type="transmembrane region" description="Helical" evidence="1">
    <location>
        <begin position="162"/>
        <end position="181"/>
    </location>
</feature>
<accession>A0A506UK14</accession>
<sequence>MDAGRARKAFWALLAVWILLLALFYFDPQIDKTITGYFFQPAQCSADSMPFAVCGIFPYAQNAFLNHLRDLFFYLPPVCGVYLLIRLIVIQLRRGRGYDSALARRIMAGIVSLLLGPALLVNGILKEFSHRPRPRNTDLFGGTLGFVPAGDFSGACGSNCSFISGEAAGAGWVFCFALFLLPSRVRTALMPPLIAAALIAPAMRVAFGGHYFSDTALGWLSSVVIFLGIWYLFTRNEAERPVSRPAHLK</sequence>
<dbReference type="Proteomes" id="UP000318801">
    <property type="component" value="Unassembled WGS sequence"/>
</dbReference>
<dbReference type="AlphaFoldDB" id="A0A506UK14"/>
<evidence type="ECO:0000313" key="4">
    <source>
        <dbReference type="Proteomes" id="UP000318801"/>
    </source>
</evidence>
<feature type="transmembrane region" description="Helical" evidence="1">
    <location>
        <begin position="71"/>
        <end position="90"/>
    </location>
</feature>
<feature type="transmembrane region" description="Helical" evidence="1">
    <location>
        <begin position="193"/>
        <end position="211"/>
    </location>
</feature>
<feature type="transmembrane region" description="Helical" evidence="1">
    <location>
        <begin position="217"/>
        <end position="234"/>
    </location>
</feature>
<proteinExistence type="predicted"/>
<keyword evidence="1" id="KW-0472">Membrane</keyword>
<dbReference type="InterPro" id="IPR000326">
    <property type="entry name" value="PAP2/HPO"/>
</dbReference>
<evidence type="ECO:0000256" key="1">
    <source>
        <dbReference type="SAM" id="Phobius"/>
    </source>
</evidence>
<evidence type="ECO:0000259" key="2">
    <source>
        <dbReference type="SMART" id="SM00014"/>
    </source>
</evidence>
<organism evidence="3 4">
    <name type="scientific">Martelella alba</name>
    <dbReference type="NCBI Taxonomy" id="2590451"/>
    <lineage>
        <taxon>Bacteria</taxon>
        <taxon>Pseudomonadati</taxon>
        <taxon>Pseudomonadota</taxon>
        <taxon>Alphaproteobacteria</taxon>
        <taxon>Hyphomicrobiales</taxon>
        <taxon>Aurantimonadaceae</taxon>
        <taxon>Martelella</taxon>
    </lineage>
</organism>
<reference evidence="3 4" key="1">
    <citation type="submission" date="2019-06" db="EMBL/GenBank/DDBJ databases">
        <authorList>
            <person name="Li M."/>
        </authorList>
    </citation>
    <scope>NUCLEOTIDE SEQUENCE [LARGE SCALE GENOMIC DNA]</scope>
    <source>
        <strain evidence="3 4">BGMRC2036</strain>
    </source>
</reference>
<dbReference type="EMBL" id="VHLG01000001">
    <property type="protein sequence ID" value="TPW33656.1"/>
    <property type="molecule type" value="Genomic_DNA"/>
</dbReference>
<gene>
    <name evidence="3" type="ORF">FJU08_02215</name>
</gene>
<feature type="domain" description="Phosphatidic acid phosphatase type 2/haloperoxidase" evidence="2">
    <location>
        <begin position="108"/>
        <end position="230"/>
    </location>
</feature>
<keyword evidence="1" id="KW-0812">Transmembrane</keyword>
<name>A0A506UK14_9HYPH</name>
<comment type="caution">
    <text evidence="3">The sequence shown here is derived from an EMBL/GenBank/DDBJ whole genome shotgun (WGS) entry which is preliminary data.</text>
</comment>
<dbReference type="SUPFAM" id="SSF48317">
    <property type="entry name" value="Acid phosphatase/Vanadium-dependent haloperoxidase"/>
    <property type="match status" value="1"/>
</dbReference>
<protein>
    <submittedName>
        <fullName evidence="3">Phosphatase PAP2 family protein</fullName>
    </submittedName>
</protein>
<dbReference type="SMART" id="SM00014">
    <property type="entry name" value="acidPPc"/>
    <property type="match status" value="1"/>
</dbReference>
<evidence type="ECO:0000313" key="3">
    <source>
        <dbReference type="EMBL" id="TPW33656.1"/>
    </source>
</evidence>
<dbReference type="Pfam" id="PF01569">
    <property type="entry name" value="PAP2"/>
    <property type="match status" value="1"/>
</dbReference>
<feature type="transmembrane region" description="Helical" evidence="1">
    <location>
        <begin position="102"/>
        <end position="125"/>
    </location>
</feature>
<keyword evidence="4" id="KW-1185">Reference proteome</keyword>
<dbReference type="Gene3D" id="1.20.144.10">
    <property type="entry name" value="Phosphatidic acid phosphatase type 2/haloperoxidase"/>
    <property type="match status" value="1"/>
</dbReference>
<feature type="transmembrane region" description="Helical" evidence="1">
    <location>
        <begin position="9"/>
        <end position="26"/>
    </location>
</feature>
<dbReference type="InterPro" id="IPR036938">
    <property type="entry name" value="PAP2/HPO_sf"/>
</dbReference>